<accession>A0A0D2MMV4</accession>
<evidence type="ECO:0000256" key="1">
    <source>
        <dbReference type="ARBA" id="ARBA00005272"/>
    </source>
</evidence>
<dbReference type="Pfam" id="PF07992">
    <property type="entry name" value="Pyr_redox_2"/>
    <property type="match status" value="1"/>
</dbReference>
<dbReference type="STRING" id="945553.A0A0D2MMV4"/>
<gene>
    <name evidence="8" type="ORF">HYPSUDRAFT_64846</name>
</gene>
<keyword evidence="3" id="KW-0274">FAD</keyword>
<dbReference type="EMBL" id="KN817532">
    <property type="protein sequence ID" value="KJA25263.1"/>
    <property type="molecule type" value="Genomic_DNA"/>
</dbReference>
<dbReference type="Proteomes" id="UP000054270">
    <property type="component" value="Unassembled WGS sequence"/>
</dbReference>
<dbReference type="PRINTS" id="PR00368">
    <property type="entry name" value="FADPNR"/>
</dbReference>
<dbReference type="GO" id="GO:0005739">
    <property type="term" value="C:mitochondrion"/>
    <property type="evidence" value="ECO:0007669"/>
    <property type="project" value="UniProtKB-ARBA"/>
</dbReference>
<dbReference type="InterPro" id="IPR036188">
    <property type="entry name" value="FAD/NAD-bd_sf"/>
</dbReference>
<evidence type="ECO:0000259" key="6">
    <source>
        <dbReference type="Pfam" id="PF07992"/>
    </source>
</evidence>
<feature type="domain" description="External alternative NADH-ubiquinone oxidoreductase-like C-terminal" evidence="7">
    <location>
        <begin position="388"/>
        <end position="442"/>
    </location>
</feature>
<dbReference type="InterPro" id="IPR054585">
    <property type="entry name" value="NDH2-like_C"/>
</dbReference>
<evidence type="ECO:0000259" key="7">
    <source>
        <dbReference type="Pfam" id="PF22366"/>
    </source>
</evidence>
<keyword evidence="9" id="KW-1185">Reference proteome</keyword>
<dbReference type="Gene3D" id="3.50.50.100">
    <property type="match status" value="1"/>
</dbReference>
<evidence type="ECO:0000256" key="4">
    <source>
        <dbReference type="ARBA" id="ARBA00023002"/>
    </source>
</evidence>
<keyword evidence="2" id="KW-0285">Flavoprotein</keyword>
<sequence>MSAGRLRPSIRHFSSSLPRNKQRVVILGSGWGGYSVLRGINKKDYDVVVISPNTYFNFTPLLASTAVGTLEFRCAIEPVRRYAPEVTFYQAWCDKIDFQNKKLQCMPATRPLDAEPTGDTDALITKGAPFTVHYDKLIIAVGAYSQTFNIPGVKEHAHFLKDVKDARKIRGRIFECFEQASQPSLSDVERRHLLNFCIVGGGPTGIEFAAELHDLIHSDITKHHPTLARLCKITVYDVAPEILGSFDQSLRKYTEKTLSREGISILTNHHVERVEKGKMIVKEIGEVPFGLLVWSTGLAPNPVVEAVTDVKKDPKTSSLITDENLNVITENKLPNPDVWAVGDAAQIFDMPLPSTSQVAAQKAKYVMKKLNKLAKGKDLQTPFSFENRGSLAYIGNWKAIYDRSASSPDDGFLTKETGRTAWLLWRSAYFTMALSTRNKILIPTYW</sequence>
<dbReference type="PANTHER" id="PTHR43706:SF17">
    <property type="entry name" value="NADH DEHYDROGENASE (EUROFUNG)"/>
    <property type="match status" value="1"/>
</dbReference>
<reference evidence="9" key="1">
    <citation type="submission" date="2014-04" db="EMBL/GenBank/DDBJ databases">
        <title>Evolutionary Origins and Diversification of the Mycorrhizal Mutualists.</title>
        <authorList>
            <consortium name="DOE Joint Genome Institute"/>
            <consortium name="Mycorrhizal Genomics Consortium"/>
            <person name="Kohler A."/>
            <person name="Kuo A."/>
            <person name="Nagy L.G."/>
            <person name="Floudas D."/>
            <person name="Copeland A."/>
            <person name="Barry K.W."/>
            <person name="Cichocki N."/>
            <person name="Veneault-Fourrey C."/>
            <person name="LaButti K."/>
            <person name="Lindquist E.A."/>
            <person name="Lipzen A."/>
            <person name="Lundell T."/>
            <person name="Morin E."/>
            <person name="Murat C."/>
            <person name="Riley R."/>
            <person name="Ohm R."/>
            <person name="Sun H."/>
            <person name="Tunlid A."/>
            <person name="Henrissat B."/>
            <person name="Grigoriev I.V."/>
            <person name="Hibbett D.S."/>
            <person name="Martin F."/>
        </authorList>
    </citation>
    <scope>NUCLEOTIDE SEQUENCE [LARGE SCALE GENOMIC DNA]</scope>
    <source>
        <strain evidence="9">FD-334 SS-4</strain>
    </source>
</reference>
<organism evidence="8 9">
    <name type="scientific">Hypholoma sublateritium (strain FD-334 SS-4)</name>
    <dbReference type="NCBI Taxonomy" id="945553"/>
    <lineage>
        <taxon>Eukaryota</taxon>
        <taxon>Fungi</taxon>
        <taxon>Dikarya</taxon>
        <taxon>Basidiomycota</taxon>
        <taxon>Agaricomycotina</taxon>
        <taxon>Agaricomycetes</taxon>
        <taxon>Agaricomycetidae</taxon>
        <taxon>Agaricales</taxon>
        <taxon>Agaricineae</taxon>
        <taxon>Strophariaceae</taxon>
        <taxon>Hypholoma</taxon>
    </lineage>
</organism>
<dbReference type="SUPFAM" id="SSF51905">
    <property type="entry name" value="FAD/NAD(P)-binding domain"/>
    <property type="match status" value="2"/>
</dbReference>
<dbReference type="Pfam" id="PF22366">
    <property type="entry name" value="NDH2_C"/>
    <property type="match status" value="1"/>
</dbReference>
<dbReference type="AlphaFoldDB" id="A0A0D2MMV4"/>
<dbReference type="InterPro" id="IPR045024">
    <property type="entry name" value="NDH-2"/>
</dbReference>
<evidence type="ECO:0000313" key="9">
    <source>
        <dbReference type="Proteomes" id="UP000054270"/>
    </source>
</evidence>
<proteinExistence type="inferred from homology"/>
<protein>
    <submittedName>
        <fullName evidence="8">Uncharacterized protein</fullName>
    </submittedName>
</protein>
<name>A0A0D2MMV4_HYPSF</name>
<evidence type="ECO:0000313" key="8">
    <source>
        <dbReference type="EMBL" id="KJA25263.1"/>
    </source>
</evidence>
<dbReference type="OrthoDB" id="9992747at2759"/>
<evidence type="ECO:0000256" key="5">
    <source>
        <dbReference type="ARBA" id="ARBA00023027"/>
    </source>
</evidence>
<dbReference type="PANTHER" id="PTHR43706">
    <property type="entry name" value="NADH DEHYDROGENASE"/>
    <property type="match status" value="1"/>
</dbReference>
<dbReference type="OMA" id="DHCIFLD"/>
<keyword evidence="5" id="KW-0520">NAD</keyword>
<evidence type="ECO:0000256" key="2">
    <source>
        <dbReference type="ARBA" id="ARBA00022630"/>
    </source>
</evidence>
<keyword evidence="4" id="KW-0560">Oxidoreductase</keyword>
<dbReference type="GO" id="GO:0003954">
    <property type="term" value="F:NADH dehydrogenase activity"/>
    <property type="evidence" value="ECO:0007669"/>
    <property type="project" value="InterPro"/>
</dbReference>
<evidence type="ECO:0000256" key="3">
    <source>
        <dbReference type="ARBA" id="ARBA00022827"/>
    </source>
</evidence>
<comment type="similarity">
    <text evidence="1">Belongs to the NADH dehydrogenase family.</text>
</comment>
<dbReference type="InterPro" id="IPR023753">
    <property type="entry name" value="FAD/NAD-binding_dom"/>
</dbReference>
<feature type="domain" description="FAD/NAD(P)-binding" evidence="6">
    <location>
        <begin position="23"/>
        <end position="362"/>
    </location>
</feature>